<dbReference type="InterPro" id="IPR050375">
    <property type="entry name" value="MFS_TsgA-like"/>
</dbReference>
<comment type="subcellular location">
    <subcellularLocation>
        <location evidence="1">Cell inner membrane</location>
        <topology evidence="1">Multi-pass membrane protein</topology>
    </subcellularLocation>
</comment>
<dbReference type="Pfam" id="PF07690">
    <property type="entry name" value="MFS_1"/>
    <property type="match status" value="1"/>
</dbReference>
<keyword evidence="4" id="KW-1133">Transmembrane helix</keyword>
<dbReference type="GO" id="GO:0022857">
    <property type="term" value="F:transmembrane transporter activity"/>
    <property type="evidence" value="ECO:0007669"/>
    <property type="project" value="InterPro"/>
</dbReference>
<dbReference type="PANTHER" id="PTHR43702">
    <property type="entry name" value="L-FUCOSE-PROTON SYMPORTER"/>
    <property type="match status" value="1"/>
</dbReference>
<gene>
    <name evidence="6" type="ORF">KU39_1406</name>
</gene>
<evidence type="ECO:0000256" key="3">
    <source>
        <dbReference type="ARBA" id="ARBA00022692"/>
    </source>
</evidence>
<dbReference type="OrthoDB" id="9795150at2"/>
<evidence type="ECO:0000313" key="7">
    <source>
        <dbReference type="Proteomes" id="UP000029558"/>
    </source>
</evidence>
<name>A0A1L6TBB9_PISSA</name>
<keyword evidence="2" id="KW-1003">Cell membrane</keyword>
<keyword evidence="5" id="KW-0472">Membrane</keyword>
<dbReference type="GO" id="GO:0005886">
    <property type="term" value="C:plasma membrane"/>
    <property type="evidence" value="ECO:0007669"/>
    <property type="project" value="UniProtKB-SubCell"/>
</dbReference>
<dbReference type="EMBL" id="CP012508">
    <property type="protein sequence ID" value="ALB22588.1"/>
    <property type="molecule type" value="Genomic_DNA"/>
</dbReference>
<dbReference type="AlphaFoldDB" id="A0A1L6TBB9"/>
<evidence type="ECO:0000256" key="1">
    <source>
        <dbReference type="ARBA" id="ARBA00004429"/>
    </source>
</evidence>
<protein>
    <submittedName>
        <fullName evidence="6">Major Facilitator Superfamily protein</fullName>
    </submittedName>
</protein>
<keyword evidence="3" id="KW-0812">Transmembrane</keyword>
<evidence type="ECO:0000256" key="4">
    <source>
        <dbReference type="ARBA" id="ARBA00022989"/>
    </source>
</evidence>
<evidence type="ECO:0000256" key="2">
    <source>
        <dbReference type="ARBA" id="ARBA00022475"/>
    </source>
</evidence>
<dbReference type="SUPFAM" id="SSF103473">
    <property type="entry name" value="MFS general substrate transporter"/>
    <property type="match status" value="1"/>
</dbReference>
<accession>A0A1L6TBB9</accession>
<reference evidence="6 7" key="1">
    <citation type="journal article" date="2014" name="Genome Announc.">
        <title>Comparative Genome Analysis of Two Isolates of the Fish Pathogen Piscirickettsia salmonis from Different Hosts Reveals Major Differences in Virulence-Associated Secretion Systems.</title>
        <authorList>
            <person name="Bohle H."/>
            <person name="Henriquez P."/>
            <person name="Grothusen H."/>
            <person name="Navas E."/>
            <person name="Sandoval A."/>
            <person name="Bustamante F."/>
            <person name="Bustos P."/>
            <person name="Mancilla M."/>
        </authorList>
    </citation>
    <scope>NUCLEOTIDE SEQUENCE [LARGE SCALE GENOMIC DNA]</scope>
    <source>
        <strain evidence="7">B1-32597</strain>
    </source>
</reference>
<dbReference type="PANTHER" id="PTHR43702:SF3">
    <property type="entry name" value="PROTEIN TSGA"/>
    <property type="match status" value="1"/>
</dbReference>
<dbReference type="Proteomes" id="UP000029558">
    <property type="component" value="Chromosome"/>
</dbReference>
<dbReference type="InterPro" id="IPR011701">
    <property type="entry name" value="MFS"/>
</dbReference>
<organism evidence="6 7">
    <name type="scientific">Piscirickettsia salmonis</name>
    <dbReference type="NCBI Taxonomy" id="1238"/>
    <lineage>
        <taxon>Bacteria</taxon>
        <taxon>Pseudomonadati</taxon>
        <taxon>Pseudomonadota</taxon>
        <taxon>Gammaproteobacteria</taxon>
        <taxon>Thiotrichales</taxon>
        <taxon>Piscirickettsiaceae</taxon>
        <taxon>Piscirickettsia</taxon>
    </lineage>
</organism>
<dbReference type="Gene3D" id="1.20.1250.20">
    <property type="entry name" value="MFS general substrate transporter like domains"/>
    <property type="match status" value="2"/>
</dbReference>
<evidence type="ECO:0000313" key="6">
    <source>
        <dbReference type="EMBL" id="ALB22588.1"/>
    </source>
</evidence>
<dbReference type="InterPro" id="IPR036259">
    <property type="entry name" value="MFS_trans_sf"/>
</dbReference>
<evidence type="ECO:0000256" key="5">
    <source>
        <dbReference type="ARBA" id="ARBA00023136"/>
    </source>
</evidence>
<sequence length="416" mass="45541">MSHPPNSNHRLAFFLIIPAFFAWGLIVSLNALLIPQLQTLFHLDYATSMLVQSFYFAAYGFFAIPMTKLILKIGYQQTIVFGFAVTALGCISFIPASYFNYYIVYLIGIFIISTGVVMLEVASNPYVSLLGQPEKSSSRLTFAQAFTGAGFVTAPLLATLFLLKPGNIAHHINITYSLLAIALLLLSTLAFLSPMPALHQQFKIKKSSHSDPSSQNKAQKRIKFKESPRLWLGCLALFIDCGLEMSISSFLLRFIQSVTEISTTQAAHHVTLFWLLFLAGRFAGGALLHYIRSPILLGLLALSGSSCIALAITTHNPHYAIAFMLITGLCNSILFPTIFSEALKGLGKKTPTGSAYLSTAITGGAITPLLQGVFADVFSLHSSFLIPLISCLAIFSYALYLHYDDKQRQSLLSQTP</sequence>
<dbReference type="RefSeq" id="WP_017377445.1">
    <property type="nucleotide sequence ID" value="NZ_CP012508.1"/>
</dbReference>
<proteinExistence type="predicted"/>